<feature type="region of interest" description="Disordered" evidence="2">
    <location>
        <begin position="719"/>
        <end position="751"/>
    </location>
</feature>
<gene>
    <name evidence="6" type="primary">ofcc1</name>
</gene>
<feature type="compositionally biased region" description="Low complexity" evidence="2">
    <location>
        <begin position="661"/>
        <end position="676"/>
    </location>
</feature>
<dbReference type="SUPFAM" id="SSF54160">
    <property type="entry name" value="Chromo domain-like"/>
    <property type="match status" value="1"/>
</dbReference>
<dbReference type="KEGG" id="snh:120050640"/>
<feature type="transmembrane region" description="Helical" evidence="3">
    <location>
        <begin position="917"/>
        <end position="939"/>
    </location>
</feature>
<keyword evidence="3" id="KW-0472">Membrane</keyword>
<dbReference type="InterPro" id="IPR031390">
    <property type="entry name" value="OFCC1"/>
</dbReference>
<dbReference type="PROSITE" id="PS50013">
    <property type="entry name" value="CHROMO_2"/>
    <property type="match status" value="1"/>
</dbReference>
<proteinExistence type="predicted"/>
<dbReference type="GO" id="GO:0005634">
    <property type="term" value="C:nucleus"/>
    <property type="evidence" value="ECO:0007669"/>
    <property type="project" value="UniProtKB-SubCell"/>
</dbReference>
<evidence type="ECO:0000256" key="3">
    <source>
        <dbReference type="SAM" id="Phobius"/>
    </source>
</evidence>
<dbReference type="InterPro" id="IPR000953">
    <property type="entry name" value="Chromo/chromo_shadow_dom"/>
</dbReference>
<dbReference type="CTD" id="266553"/>
<organism evidence="5 6">
    <name type="scientific">Salvelinus namaycush</name>
    <name type="common">Lake trout</name>
    <name type="synonym">Salmo namaycush</name>
    <dbReference type="NCBI Taxonomy" id="8040"/>
    <lineage>
        <taxon>Eukaryota</taxon>
        <taxon>Metazoa</taxon>
        <taxon>Chordata</taxon>
        <taxon>Craniata</taxon>
        <taxon>Vertebrata</taxon>
        <taxon>Euteleostomi</taxon>
        <taxon>Actinopterygii</taxon>
        <taxon>Neopterygii</taxon>
        <taxon>Teleostei</taxon>
        <taxon>Protacanthopterygii</taxon>
        <taxon>Salmoniformes</taxon>
        <taxon>Salmonidae</taxon>
        <taxon>Salmoninae</taxon>
        <taxon>Salvelinus</taxon>
    </lineage>
</organism>
<name>A0A8U0QYZ7_SALNM</name>
<feature type="domain" description="Chromo" evidence="4">
    <location>
        <begin position="71"/>
        <end position="129"/>
    </location>
</feature>
<feature type="transmembrane region" description="Helical" evidence="3">
    <location>
        <begin position="883"/>
        <end position="905"/>
    </location>
</feature>
<dbReference type="GeneID" id="120050640"/>
<keyword evidence="3" id="KW-0812">Transmembrane</keyword>
<dbReference type="PANTHER" id="PTHR33862:SF3">
    <property type="entry name" value="OROFACIAL CLEFT 1 CANDIDATE GENE 1 PROTEIN"/>
    <property type="match status" value="1"/>
</dbReference>
<keyword evidence="3" id="KW-1133">Transmembrane helix</keyword>
<dbReference type="AlphaFoldDB" id="A0A8U0QYZ7"/>
<feature type="region of interest" description="Disordered" evidence="2">
    <location>
        <begin position="44"/>
        <end position="65"/>
    </location>
</feature>
<feature type="region of interest" description="Disordered" evidence="2">
    <location>
        <begin position="614"/>
        <end position="691"/>
    </location>
</feature>
<dbReference type="InterPro" id="IPR016197">
    <property type="entry name" value="Chromo-like_dom_sf"/>
</dbReference>
<feature type="compositionally biased region" description="Basic residues" evidence="2">
    <location>
        <begin position="1158"/>
        <end position="1168"/>
    </location>
</feature>
<feature type="compositionally biased region" description="Pro residues" evidence="2">
    <location>
        <begin position="630"/>
        <end position="639"/>
    </location>
</feature>
<evidence type="ECO:0000259" key="4">
    <source>
        <dbReference type="PROSITE" id="PS50013"/>
    </source>
</evidence>
<accession>A0A8U0QYZ7</accession>
<reference evidence="6" key="1">
    <citation type="submission" date="2025-08" db="UniProtKB">
        <authorList>
            <consortium name="RefSeq"/>
        </authorList>
    </citation>
    <scope>IDENTIFICATION</scope>
    <source>
        <tissue evidence="6">White muscle</tissue>
    </source>
</reference>
<evidence type="ECO:0000313" key="6">
    <source>
        <dbReference type="RefSeq" id="XP_038853151.1"/>
    </source>
</evidence>
<evidence type="ECO:0000256" key="1">
    <source>
        <dbReference type="ARBA" id="ARBA00004123"/>
    </source>
</evidence>
<dbReference type="PANTHER" id="PTHR33862">
    <property type="entry name" value="OROFACIAL CLEFT 1 CANDIDATE GENE 1 PROTEIN"/>
    <property type="match status" value="1"/>
</dbReference>
<dbReference type="Gene3D" id="2.40.50.40">
    <property type="match status" value="1"/>
</dbReference>
<keyword evidence="5" id="KW-1185">Reference proteome</keyword>
<protein>
    <submittedName>
        <fullName evidence="6">Uncharacterized protein ofcc1</fullName>
    </submittedName>
</protein>
<feature type="region of interest" description="Disordered" evidence="2">
    <location>
        <begin position="1123"/>
        <end position="1187"/>
    </location>
</feature>
<sequence>MRRHKEKADRHRSEAPVFSPGDRVWLSTLRLPLRLPCRKLSPRPVVPGPLAEAGPSDALPPPLDIEGGPAYSVREVLDSKRRAERLQNLIDWKGYGPWKRCWVPVVDILDASLTRDFHRRHLTDPYRVPVVAPEAGVVPLLVQRKLQQKALQQPKQKKSKSAEFLMGEMEESAVVEGIENPVFDGSYSTELSASRASAGREIQRDRQDSTLAAHQQKMELRAPAKPRGNERARNYFDPALVQETNPRRCGMAEVGTEDELELKIMNQDEKGLYQKMAEMLDADDDTTIIELPGMALAHMEEAEVWKVRAGDPTLRVGAGAAGRGRFMAAVEEGEEEVIPRYAQQLRERVLPDMITLGSLSLEQVRATKRNIYVISYIHQHMSHVHYTLRLMDNTGAESQLLKALRERKGEVIAKYGEMTEASSAAESPWAREPGLGWQVEWSQSPQPMEVRVRCLRAVRDKLPRGLYSLSVALQSRLGGPALTWSCLKEEQWAGTTEPVEHGGHFYDTELHVNQSLFTILPASCDMLPSMVLLFRLLDLTGERSQVGTTLGWAAFPVCHATLTTVQGRFKTPILRGLPHPHLDQFRKIEGLMSADLDNWLCNLYFQVRKLPSGSSRGDEEHSVTLQIPPLLVPPSPPQAGPSDSSPSRGRGGVKPCHRGSPLHLSASHSSSACSSSTLPGKNSTVVVPEKIEEMRDPYTEEAETWMHYKKKPINKINSSSAHVRGSAAPPPLLQGQADKQETAAPAVASSEKRENLWAKEMEEYTFSLQPVLSYRGLGGGGTGSGSNGGAAERTHLALRMIPSELGLSPRRWGWRSSSAAAAAQLCLIMPLLALIWFARLYLHYCSQWLFLQAIAVPVNKFQFHAHTVELVYQNSLLHTREELAMVMVGPLTLNAVTLLLLLIRWGCQLAFGSLPSFTSNFIMALGVWTVLDPLAVFVVDAILGRLSYSAESPVADAAKLYWHFYRTDQSGAAGVVITLFLYAILFLLSTTILYLYFLRLHNEGRMLDIFQRLSVTEGSFFVPRDLEVSNQELDYIIQKAEQWRGFNGERRKVSVYDYIWTEEGPLAGCAPPRGDPRGAVPAAGGESSTHVSVYTLYLSGQRHRYRHFLRQPDGAILEVIGDMDGAEPPLSTMPRPGQRTPEVNQEDEGPSSTLQLRERKRRKPVWRTHRVEPVGDSGHGSSCTARP</sequence>
<evidence type="ECO:0000256" key="2">
    <source>
        <dbReference type="SAM" id="MobiDB-lite"/>
    </source>
</evidence>
<dbReference type="Pfam" id="PF15680">
    <property type="entry name" value="OFCC1"/>
    <property type="match status" value="1"/>
</dbReference>
<dbReference type="RefSeq" id="XP_038853151.1">
    <property type="nucleotide sequence ID" value="XM_038997223.1"/>
</dbReference>
<dbReference type="Proteomes" id="UP000808372">
    <property type="component" value="Chromosome 7"/>
</dbReference>
<evidence type="ECO:0000313" key="5">
    <source>
        <dbReference type="Proteomes" id="UP000808372"/>
    </source>
</evidence>
<feature type="transmembrane region" description="Helical" evidence="3">
    <location>
        <begin position="972"/>
        <end position="997"/>
    </location>
</feature>
<feature type="transmembrane region" description="Helical" evidence="3">
    <location>
        <begin position="819"/>
        <end position="842"/>
    </location>
</feature>
<comment type="subcellular location">
    <subcellularLocation>
        <location evidence="1">Nucleus</location>
    </subcellularLocation>
</comment>